<feature type="domain" description="Aminotransferase class I/classII large" evidence="6">
    <location>
        <begin position="33"/>
        <end position="383"/>
    </location>
</feature>
<dbReference type="GO" id="GO:0047804">
    <property type="term" value="F:cysteine-S-conjugate beta-lyase activity"/>
    <property type="evidence" value="ECO:0007669"/>
    <property type="project" value="UniProtKB-EC"/>
</dbReference>
<evidence type="ECO:0000313" key="7">
    <source>
        <dbReference type="EMBL" id="TCL60913.1"/>
    </source>
</evidence>
<dbReference type="CDD" id="cd00609">
    <property type="entry name" value="AAT_like"/>
    <property type="match status" value="1"/>
</dbReference>
<dbReference type="GO" id="GO:0008483">
    <property type="term" value="F:transaminase activity"/>
    <property type="evidence" value="ECO:0007669"/>
    <property type="project" value="UniProtKB-KW"/>
</dbReference>
<keyword evidence="8" id="KW-1185">Reference proteome</keyword>
<accession>A0A4R1R5V4</accession>
<evidence type="ECO:0000259" key="6">
    <source>
        <dbReference type="Pfam" id="PF00155"/>
    </source>
</evidence>
<organism evidence="7 8">
    <name type="scientific">Kineothrix alysoides</name>
    <dbReference type="NCBI Taxonomy" id="1469948"/>
    <lineage>
        <taxon>Bacteria</taxon>
        <taxon>Bacillati</taxon>
        <taxon>Bacillota</taxon>
        <taxon>Clostridia</taxon>
        <taxon>Lachnospirales</taxon>
        <taxon>Lachnospiraceae</taxon>
        <taxon>Kineothrix</taxon>
    </lineage>
</organism>
<evidence type="ECO:0000256" key="5">
    <source>
        <dbReference type="ARBA" id="ARBA00037974"/>
    </source>
</evidence>
<dbReference type="GO" id="GO:0030170">
    <property type="term" value="F:pyridoxal phosphate binding"/>
    <property type="evidence" value="ECO:0007669"/>
    <property type="project" value="InterPro"/>
</dbReference>
<evidence type="ECO:0000313" key="8">
    <source>
        <dbReference type="Proteomes" id="UP000295718"/>
    </source>
</evidence>
<dbReference type="Proteomes" id="UP000295718">
    <property type="component" value="Unassembled WGS sequence"/>
</dbReference>
<comment type="caution">
    <text evidence="7">The sequence shown here is derived from an EMBL/GenBank/DDBJ whole genome shotgun (WGS) entry which is preliminary data.</text>
</comment>
<evidence type="ECO:0000256" key="1">
    <source>
        <dbReference type="ARBA" id="ARBA00001933"/>
    </source>
</evidence>
<proteinExistence type="inferred from homology"/>
<dbReference type="InterPro" id="IPR015421">
    <property type="entry name" value="PyrdxlP-dep_Trfase_major"/>
</dbReference>
<keyword evidence="7" id="KW-0032">Aminotransferase</keyword>
<dbReference type="PANTHER" id="PTHR43525:SF1">
    <property type="entry name" value="PROTEIN MALY"/>
    <property type="match status" value="1"/>
</dbReference>
<dbReference type="Gene3D" id="3.90.1150.10">
    <property type="entry name" value="Aspartate Aminotransferase, domain 1"/>
    <property type="match status" value="1"/>
</dbReference>
<name>A0A4R1R5V4_9FIRM</name>
<dbReference type="InterPro" id="IPR027619">
    <property type="entry name" value="C-S_lyase_PatB-like"/>
</dbReference>
<evidence type="ECO:0000256" key="2">
    <source>
        <dbReference type="ARBA" id="ARBA00012224"/>
    </source>
</evidence>
<dbReference type="RefSeq" id="WP_031391433.1">
    <property type="nucleotide sequence ID" value="NZ_JPNB01000002.1"/>
</dbReference>
<keyword evidence="4 7" id="KW-0456">Lyase</keyword>
<dbReference type="Gene3D" id="3.40.640.10">
    <property type="entry name" value="Type I PLP-dependent aspartate aminotransferase-like (Major domain)"/>
    <property type="match status" value="1"/>
</dbReference>
<dbReference type="OrthoDB" id="9802872at2"/>
<comment type="cofactor">
    <cofactor evidence="1">
        <name>pyridoxal 5'-phosphate</name>
        <dbReference type="ChEBI" id="CHEBI:597326"/>
    </cofactor>
</comment>
<dbReference type="EC" id="4.4.1.13" evidence="2"/>
<dbReference type="EMBL" id="SLUO01000001">
    <property type="protein sequence ID" value="TCL60913.1"/>
    <property type="molecule type" value="Genomic_DNA"/>
</dbReference>
<dbReference type="InterPro" id="IPR051798">
    <property type="entry name" value="Class-II_PLP-Dep_Aminotrans"/>
</dbReference>
<dbReference type="Pfam" id="PF00155">
    <property type="entry name" value="Aminotran_1_2"/>
    <property type="match status" value="1"/>
</dbReference>
<dbReference type="NCBIfam" id="TIGR04350">
    <property type="entry name" value="C_S_lyase_PatB"/>
    <property type="match status" value="1"/>
</dbReference>
<keyword evidence="3" id="KW-0663">Pyridoxal phosphate</keyword>
<dbReference type="InterPro" id="IPR004839">
    <property type="entry name" value="Aminotransferase_I/II_large"/>
</dbReference>
<evidence type="ECO:0000256" key="4">
    <source>
        <dbReference type="ARBA" id="ARBA00023239"/>
    </source>
</evidence>
<keyword evidence="7" id="KW-0808">Transferase</keyword>
<comment type="similarity">
    <text evidence="5">Belongs to the class-II pyridoxal-phosphate-dependent aminotransferase family. MalY/PatB cystathionine beta-lyase subfamily.</text>
</comment>
<dbReference type="InterPro" id="IPR015422">
    <property type="entry name" value="PyrdxlP-dep_Trfase_small"/>
</dbReference>
<dbReference type="PANTHER" id="PTHR43525">
    <property type="entry name" value="PROTEIN MALY"/>
    <property type="match status" value="1"/>
</dbReference>
<dbReference type="STRING" id="1469948.GCA_000732725_02759"/>
<reference evidence="7 8" key="1">
    <citation type="submission" date="2019-03" db="EMBL/GenBank/DDBJ databases">
        <title>Genomic Encyclopedia of Type Strains, Phase IV (KMG-IV): sequencing the most valuable type-strain genomes for metagenomic binning, comparative biology and taxonomic classification.</title>
        <authorList>
            <person name="Goeker M."/>
        </authorList>
    </citation>
    <scope>NUCLEOTIDE SEQUENCE [LARGE SCALE GENOMIC DNA]</scope>
    <source>
        <strain evidence="7 8">DSM 100556</strain>
    </source>
</reference>
<protein>
    <recommendedName>
        <fullName evidence="2">cysteine-S-conjugate beta-lyase</fullName>
        <ecNumber evidence="2">4.4.1.13</ecNumber>
    </recommendedName>
</protein>
<dbReference type="SUPFAM" id="SSF53383">
    <property type="entry name" value="PLP-dependent transferases"/>
    <property type="match status" value="1"/>
</dbReference>
<evidence type="ECO:0000256" key="3">
    <source>
        <dbReference type="ARBA" id="ARBA00022898"/>
    </source>
</evidence>
<sequence>MIYDFETVINRKNAGSIKWNLMQQMNPDVSADIVPFSVADMELRNPPEIIEGLKKFLDETVLGYTETYDAYYQSVLNWMEKKHGFRPRKEWCVETAGVVPALDLMVPLYTDPGDGVMIMTPVYYPFKMVIEKNGRRVVSTELIPNDDKYEIDFEDFENKIKQPDVKLLILCSPHNPVGRVWTEEELMKIADICLENDVFILDDEIHFDLIMPEYQHISMGRFEKKYIDNCAICTAPSKTFNLAGMQVSNIFISDFTKREMLRQKLGFSLLNIMGMKACEIAYTKCEEWLAQLLILIRDNKDYVENFMKINIPEVKVYELQGTYLQWMDFRFLGMETKELEKFMKLEAEIFFDEGYLFGEGGRGFERINLACPKNVLEEAMERLLSAVNNVKKRGNAYVGN</sequence>
<dbReference type="AlphaFoldDB" id="A0A4R1R5V4"/>
<dbReference type="InterPro" id="IPR015424">
    <property type="entry name" value="PyrdxlP-dep_Trfase"/>
</dbReference>
<gene>
    <name evidence="7" type="ORF">EDD76_10110</name>
</gene>